<feature type="domain" description="DUF7866" evidence="2">
    <location>
        <begin position="85"/>
        <end position="136"/>
    </location>
</feature>
<dbReference type="InterPro" id="IPR057188">
    <property type="entry name" value="DUF7866"/>
</dbReference>
<sequence>MAMLSWLWFALLSLLVVHSSLKSAIRTSAGESVIEQSNWENNRAPANCSNTIPEGSRNHTTWEMRPFPSEASYQIFNETRRKLGTFQICSLCTCCGGRHHLCLPSPCCYAINCNIPNRPFGLCSFTPKACNCFGCHL</sequence>
<dbReference type="EMBL" id="EF086868">
    <property type="protein sequence ID" value="ABK26124.1"/>
    <property type="molecule type" value="mRNA"/>
</dbReference>
<evidence type="ECO:0000259" key="2">
    <source>
        <dbReference type="Pfam" id="PF25268"/>
    </source>
</evidence>
<accession>A9NQF0</accession>
<reference evidence="3" key="1">
    <citation type="journal article" date="2008" name="BMC Genomics">
        <title>A conifer genomics resource of 200,000 spruce (Picea spp.) ESTs and 6,464 high-quality, sequence-finished full-length cDNAs for Sitka spruce (Picea sitchensis).</title>
        <authorList>
            <person name="Ralph S.G."/>
            <person name="Chun H.J."/>
            <person name="Kolosova N."/>
            <person name="Cooper D."/>
            <person name="Oddy C."/>
            <person name="Ritland C.E."/>
            <person name="Kirkpatrick R."/>
            <person name="Moore R."/>
            <person name="Barber S."/>
            <person name="Holt R.A."/>
            <person name="Jones S.J."/>
            <person name="Marra M.A."/>
            <person name="Douglas C.J."/>
            <person name="Ritland K."/>
            <person name="Bohlmann J."/>
        </authorList>
    </citation>
    <scope>NUCLEOTIDE SEQUENCE</scope>
    <source>
        <tissue evidence="4">Bark</tissue>
        <tissue evidence="3">Green portion of the leader tissue</tissue>
    </source>
</reference>
<feature type="signal peptide" evidence="1">
    <location>
        <begin position="1"/>
        <end position="19"/>
    </location>
</feature>
<evidence type="ECO:0000256" key="1">
    <source>
        <dbReference type="SAM" id="SignalP"/>
    </source>
</evidence>
<proteinExistence type="evidence at transcript level"/>
<feature type="chain" id="PRO_5010821342" description="DUF7866 domain-containing protein" evidence="1">
    <location>
        <begin position="20"/>
        <end position="137"/>
    </location>
</feature>
<dbReference type="AlphaFoldDB" id="A9NQF0"/>
<keyword evidence="1" id="KW-0732">Signal</keyword>
<dbReference type="EMBL" id="EF083517">
    <property type="protein sequence ID" value="ABK22861.1"/>
    <property type="molecule type" value="mRNA"/>
</dbReference>
<evidence type="ECO:0000313" key="4">
    <source>
        <dbReference type="EMBL" id="ABK26124.1"/>
    </source>
</evidence>
<dbReference type="PANTHER" id="PTHR33786">
    <property type="entry name" value="UBIQUITIN CARBOXYL-TERMINAL HYDROLASE"/>
    <property type="match status" value="1"/>
</dbReference>
<dbReference type="PANTHER" id="PTHR33786:SF2">
    <property type="entry name" value="UBIQUITIN CARBOXYL-TERMINAL HYDROLASE"/>
    <property type="match status" value="1"/>
</dbReference>
<dbReference type="Pfam" id="PF25268">
    <property type="entry name" value="DUF7866"/>
    <property type="match status" value="1"/>
</dbReference>
<evidence type="ECO:0000313" key="3">
    <source>
        <dbReference type="EMBL" id="ABK22861.1"/>
    </source>
</evidence>
<organism evidence="3">
    <name type="scientific">Picea sitchensis</name>
    <name type="common">Sitka spruce</name>
    <name type="synonym">Pinus sitchensis</name>
    <dbReference type="NCBI Taxonomy" id="3332"/>
    <lineage>
        <taxon>Eukaryota</taxon>
        <taxon>Viridiplantae</taxon>
        <taxon>Streptophyta</taxon>
        <taxon>Embryophyta</taxon>
        <taxon>Tracheophyta</taxon>
        <taxon>Spermatophyta</taxon>
        <taxon>Pinopsida</taxon>
        <taxon>Pinidae</taxon>
        <taxon>Conifers I</taxon>
        <taxon>Pinales</taxon>
        <taxon>Pinaceae</taxon>
        <taxon>Picea</taxon>
    </lineage>
</organism>
<name>A9NQF0_PICSI</name>
<protein>
    <recommendedName>
        <fullName evidence="2">DUF7866 domain-containing protein</fullName>
    </recommendedName>
</protein>